<evidence type="ECO:0000313" key="2">
    <source>
        <dbReference type="Proteomes" id="UP001210261"/>
    </source>
</evidence>
<proteinExistence type="predicted"/>
<comment type="caution">
    <text evidence="1">The sequence shown here is derived from an EMBL/GenBank/DDBJ whole genome shotgun (WGS) entry which is preliminary data.</text>
</comment>
<accession>A0ABT4VEL9</accession>
<dbReference type="EMBL" id="JAQHXR010000002">
    <property type="protein sequence ID" value="MDA3969042.1"/>
    <property type="molecule type" value="Genomic_DNA"/>
</dbReference>
<keyword evidence="2" id="KW-1185">Reference proteome</keyword>
<protein>
    <submittedName>
        <fullName evidence="1">DUF2972 domain-containing protein</fullName>
    </submittedName>
</protein>
<sequence>MLKTYLNNKTQNTIFKMINLTYNPKMIAQNIIKYGFINDLQETPSTNLAPFWIFYRFMTFHDSLLENHLKVDTHYVDVSQITGNKTFKTIKALAEKFKFNPPKEQDKNEFCKKISTYNGFLPINIMLHQNDLELIKQYGFCNNSNSLNNNDIICIQLTTKFELQANMIDITNALSLNLGDIVVAIDHNNYNLLANNVLLATEASNYIRILAREIENQLEIENQKRIDIKHILEYLKNNKEIKDVFYKTIKSHIKNIESTQPKMIDSWSEYNKFLKLTSH</sequence>
<dbReference type="RefSeq" id="WP_271021336.1">
    <property type="nucleotide sequence ID" value="NZ_JAQHXR010000002.1"/>
</dbReference>
<dbReference type="InterPro" id="IPR021353">
    <property type="entry name" value="DUF2972"/>
</dbReference>
<gene>
    <name evidence="1" type="ORF">PF021_05055</name>
</gene>
<organism evidence="1 2">
    <name type="scientific">Helicobacter ibis</name>
    <dbReference type="NCBI Taxonomy" id="2962633"/>
    <lineage>
        <taxon>Bacteria</taxon>
        <taxon>Pseudomonadati</taxon>
        <taxon>Campylobacterota</taxon>
        <taxon>Epsilonproteobacteria</taxon>
        <taxon>Campylobacterales</taxon>
        <taxon>Helicobacteraceae</taxon>
        <taxon>Helicobacter</taxon>
    </lineage>
</organism>
<dbReference type="Proteomes" id="UP001210261">
    <property type="component" value="Unassembled WGS sequence"/>
</dbReference>
<reference evidence="1 2" key="1">
    <citation type="submission" date="2023-01" db="EMBL/GenBank/DDBJ databases">
        <title>Description of Helicobacter ibis sp. nov. isolated from faecal droppings of black-faced ibis (Theristicus melanopis).</title>
        <authorList>
            <person name="Lopez-Cantillo M."/>
            <person name="Vidal-Veuthey B."/>
            <person name="Mella A."/>
            <person name="De La Haba R."/>
            <person name="Collado L."/>
        </authorList>
    </citation>
    <scope>NUCLEOTIDE SEQUENCE [LARGE SCALE GENOMIC DNA]</scope>
    <source>
        <strain evidence="1 2">A82</strain>
    </source>
</reference>
<evidence type="ECO:0000313" key="1">
    <source>
        <dbReference type="EMBL" id="MDA3969042.1"/>
    </source>
</evidence>
<name>A0ABT4VEL9_9HELI</name>
<dbReference type="Pfam" id="PF11186">
    <property type="entry name" value="DUF2972"/>
    <property type="match status" value="1"/>
</dbReference>